<dbReference type="EMBL" id="BART01014274">
    <property type="protein sequence ID" value="GAG86864.1"/>
    <property type="molecule type" value="Genomic_DNA"/>
</dbReference>
<dbReference type="SUPFAM" id="SSF53850">
    <property type="entry name" value="Periplasmic binding protein-like II"/>
    <property type="match status" value="1"/>
</dbReference>
<evidence type="ECO:0000313" key="1">
    <source>
        <dbReference type="EMBL" id="GAG86864.1"/>
    </source>
</evidence>
<sequence length="94" mass="10737">MNELQKCLANYPEIYGFEQPSEIYQFNPEKAKQLLEEAGFTENENGLREKIVKKTPSFQFKSNLQVGSQGTEVNELQKCLANYPEIYPEGEVTG</sequence>
<gene>
    <name evidence="1" type="ORF">S01H4_28602</name>
</gene>
<protein>
    <recommendedName>
        <fullName evidence="2">Solute-binding protein family 5 domain-containing protein</fullName>
    </recommendedName>
</protein>
<dbReference type="Gene3D" id="3.10.105.10">
    <property type="entry name" value="Dipeptide-binding Protein, Domain 3"/>
    <property type="match status" value="1"/>
</dbReference>
<evidence type="ECO:0008006" key="2">
    <source>
        <dbReference type="Google" id="ProtNLM"/>
    </source>
</evidence>
<reference evidence="1" key="1">
    <citation type="journal article" date="2014" name="Front. Microbiol.">
        <title>High frequency of phylogenetically diverse reductive dehalogenase-homologous genes in deep subseafloor sedimentary metagenomes.</title>
        <authorList>
            <person name="Kawai M."/>
            <person name="Futagami T."/>
            <person name="Toyoda A."/>
            <person name="Takaki Y."/>
            <person name="Nishi S."/>
            <person name="Hori S."/>
            <person name="Arai W."/>
            <person name="Tsubouchi T."/>
            <person name="Morono Y."/>
            <person name="Uchiyama I."/>
            <person name="Ito T."/>
            <person name="Fujiyama A."/>
            <person name="Inagaki F."/>
            <person name="Takami H."/>
        </authorList>
    </citation>
    <scope>NUCLEOTIDE SEQUENCE</scope>
    <source>
        <strain evidence="1">Expedition CK06-06</strain>
    </source>
</reference>
<accession>X1AV43</accession>
<dbReference type="AlphaFoldDB" id="X1AV43"/>
<organism evidence="1">
    <name type="scientific">marine sediment metagenome</name>
    <dbReference type="NCBI Taxonomy" id="412755"/>
    <lineage>
        <taxon>unclassified sequences</taxon>
        <taxon>metagenomes</taxon>
        <taxon>ecological metagenomes</taxon>
    </lineage>
</organism>
<proteinExistence type="predicted"/>
<feature type="non-terminal residue" evidence="1">
    <location>
        <position position="94"/>
    </location>
</feature>
<comment type="caution">
    <text evidence="1">The sequence shown here is derived from an EMBL/GenBank/DDBJ whole genome shotgun (WGS) entry which is preliminary data.</text>
</comment>
<name>X1AV43_9ZZZZ</name>